<keyword evidence="3" id="KW-1185">Reference proteome</keyword>
<reference evidence="2 3" key="1">
    <citation type="submission" date="2019-01" db="EMBL/GenBank/DDBJ databases">
        <title>Draft genome sequences of three monokaryotic isolates of the white-rot basidiomycete fungus Dichomitus squalens.</title>
        <authorList>
            <consortium name="DOE Joint Genome Institute"/>
            <person name="Lopez S.C."/>
            <person name="Andreopoulos B."/>
            <person name="Pangilinan J."/>
            <person name="Lipzen A."/>
            <person name="Riley R."/>
            <person name="Ahrendt S."/>
            <person name="Ng V."/>
            <person name="Barry K."/>
            <person name="Daum C."/>
            <person name="Grigoriev I.V."/>
            <person name="Hilden K.S."/>
            <person name="Makela M.R."/>
            <person name="de Vries R.P."/>
        </authorList>
    </citation>
    <scope>NUCLEOTIDE SEQUENCE [LARGE SCALE GENOMIC DNA]</scope>
    <source>
        <strain evidence="2 3">CBS 464.89</strain>
    </source>
</reference>
<accession>A0A4Q9P7I3</accession>
<evidence type="ECO:0000313" key="3">
    <source>
        <dbReference type="Proteomes" id="UP000292082"/>
    </source>
</evidence>
<sequence length="231" mass="25495">MAGPRIPTAKCNSAGDSTFRRTLLGELRFSKDPVDRGSYTVQARYRQTPAGSNTPGWIQTLYSTAARTLLNHKTPKGRMRTWYVHGLRSLSGTRHAVARLRRKRPNPPSPRYLSIHTYHGSTGAAGQQRGVCAVRHPACVSHGTDVCARVHVPCLAVSQPHTVYGRARRQSCPYYPGAPSPEPASPRPRRRADVKYGRNHTPRARRSRGTPLPQLLQTAAQRVVAVSLPGR</sequence>
<evidence type="ECO:0000313" key="2">
    <source>
        <dbReference type="EMBL" id="TBU65396.1"/>
    </source>
</evidence>
<protein>
    <submittedName>
        <fullName evidence="2">Uncharacterized protein</fullName>
    </submittedName>
</protein>
<dbReference type="AlphaFoldDB" id="A0A4Q9P7I3"/>
<feature type="compositionally biased region" description="Basic residues" evidence="1">
    <location>
        <begin position="197"/>
        <end position="208"/>
    </location>
</feature>
<name>A0A4Q9P7I3_9APHY</name>
<organism evidence="2 3">
    <name type="scientific">Dichomitus squalens</name>
    <dbReference type="NCBI Taxonomy" id="114155"/>
    <lineage>
        <taxon>Eukaryota</taxon>
        <taxon>Fungi</taxon>
        <taxon>Dikarya</taxon>
        <taxon>Basidiomycota</taxon>
        <taxon>Agaricomycotina</taxon>
        <taxon>Agaricomycetes</taxon>
        <taxon>Polyporales</taxon>
        <taxon>Polyporaceae</taxon>
        <taxon>Dichomitus</taxon>
    </lineage>
</organism>
<dbReference type="Proteomes" id="UP000292082">
    <property type="component" value="Unassembled WGS sequence"/>
</dbReference>
<evidence type="ECO:0000256" key="1">
    <source>
        <dbReference type="SAM" id="MobiDB-lite"/>
    </source>
</evidence>
<proteinExistence type="predicted"/>
<dbReference type="EMBL" id="ML145084">
    <property type="protein sequence ID" value="TBU65396.1"/>
    <property type="molecule type" value="Genomic_DNA"/>
</dbReference>
<gene>
    <name evidence="2" type="ORF">BD310DRAFT_911276</name>
</gene>
<feature type="compositionally biased region" description="Pro residues" evidence="1">
    <location>
        <begin position="176"/>
        <end position="186"/>
    </location>
</feature>
<feature type="region of interest" description="Disordered" evidence="1">
    <location>
        <begin position="174"/>
        <end position="214"/>
    </location>
</feature>